<evidence type="ECO:0000259" key="2">
    <source>
        <dbReference type="Pfam" id="PF21044"/>
    </source>
</evidence>
<proteinExistence type="predicted"/>
<organism evidence="3 4">
    <name type="scientific">Cyprinus carpio</name>
    <name type="common">Common carp</name>
    <dbReference type="NCBI Taxonomy" id="7962"/>
    <lineage>
        <taxon>Eukaryota</taxon>
        <taxon>Metazoa</taxon>
        <taxon>Chordata</taxon>
        <taxon>Craniata</taxon>
        <taxon>Vertebrata</taxon>
        <taxon>Euteleostomi</taxon>
        <taxon>Actinopterygii</taxon>
        <taxon>Neopterygii</taxon>
        <taxon>Teleostei</taxon>
        <taxon>Ostariophysi</taxon>
        <taxon>Cypriniformes</taxon>
        <taxon>Cyprinidae</taxon>
        <taxon>Cyprininae</taxon>
        <taxon>Cyprinus</taxon>
    </lineage>
</organism>
<dbReference type="InterPro" id="IPR042510">
    <property type="entry name" value="CIP2A"/>
</dbReference>
<dbReference type="AlphaFoldDB" id="A0A8C1ZVE1"/>
<dbReference type="Proteomes" id="UP000694700">
    <property type="component" value="Unplaced"/>
</dbReference>
<evidence type="ECO:0000313" key="3">
    <source>
        <dbReference type="Ensembl" id="ENSCCRP00015096031.1"/>
    </source>
</evidence>
<accession>A0A8C1ZVE1</accession>
<feature type="domain" description="CIP2A N-terminal" evidence="2">
    <location>
        <begin position="21"/>
        <end position="405"/>
    </location>
</feature>
<sequence>MDVSTCLKSLLLAIRQYRNNRSTVNASQLQKHIEDVSGLKCGGVLFSGQVLPSECLSGLMEVAGDPNTSHALTGSIIFLLAQFVSDGEAKEAFHSSYNFTGTLAAIIHCNRTTPEEPLVLQCLNVLQRLTYNVKTLHCASHIHELISFLMQHVQSCNDDIVKACLGLMANLCRHDISVQSHIKSQSNVKAFYRALINLLGHNCLTVVIFVLSILSSLTLNEEVGQKLFNAKNIHQTFQLIFNITVNGDGTLTRNYAVDLLVDLLKNPKIADNLTKYKHLSVCLSEVLGLLHTKDPDTASKVMELLVALCSVPVLRKHVCETVLRPPAARLQPGTRKGVQARGSEPSLALVHWVLSPLDGPEQCYMQALSLLAELFEEAIDSSLCSSAQSFVELLLQEVLVLLQSPDSTEGDHTPHRTSCFLMIVSLCISSKVCSQVVLKTLELMSHLRQQMPEMETSFYRILQDQRMVTPLSLALTSNCREYVQVALRILVEAKHVHKWMVMHACFFFFFSNVGIIDVYEQKLSALACKESRLQDLLEAKALALSQADRLIAQYRCQRAQAEAEARKLASLLKDTERKKEDLQTELNDHLLEVERLKSDSQQLLEHNGRLQAVADQHQELKGTYNQLLSRYDKNEGMLKELQAAHISLTQQAEGLRKTNEGLKLQQERTVAELTEKEQQIKGLKTDVLNKERKITGEQWK</sequence>
<dbReference type="Pfam" id="PF21044">
    <property type="entry name" value="CIP2A_N"/>
    <property type="match status" value="2"/>
</dbReference>
<dbReference type="Ensembl" id="ENSCCRT00015099144.1">
    <property type="protein sequence ID" value="ENSCCRP00015096031.1"/>
    <property type="gene ID" value="ENSCCRG00015038069.1"/>
</dbReference>
<evidence type="ECO:0000313" key="4">
    <source>
        <dbReference type="Proteomes" id="UP000694700"/>
    </source>
</evidence>
<dbReference type="Gene3D" id="1.25.10.10">
    <property type="entry name" value="Leucine-rich Repeat Variant"/>
    <property type="match status" value="1"/>
</dbReference>
<feature type="coiled-coil region" evidence="1">
    <location>
        <begin position="624"/>
        <end position="693"/>
    </location>
</feature>
<evidence type="ECO:0000256" key="1">
    <source>
        <dbReference type="SAM" id="Coils"/>
    </source>
</evidence>
<dbReference type="PANTHER" id="PTHR23161">
    <property type="entry name" value="PROTEIN CIP2A"/>
    <property type="match status" value="1"/>
</dbReference>
<dbReference type="SUPFAM" id="SSF48371">
    <property type="entry name" value="ARM repeat"/>
    <property type="match status" value="1"/>
</dbReference>
<dbReference type="InterPro" id="IPR011989">
    <property type="entry name" value="ARM-like"/>
</dbReference>
<reference evidence="3" key="1">
    <citation type="submission" date="2025-08" db="UniProtKB">
        <authorList>
            <consortium name="Ensembl"/>
        </authorList>
    </citation>
    <scope>IDENTIFICATION</scope>
</reference>
<dbReference type="InterPro" id="IPR016024">
    <property type="entry name" value="ARM-type_fold"/>
</dbReference>
<feature type="coiled-coil region" evidence="1">
    <location>
        <begin position="544"/>
        <end position="599"/>
    </location>
</feature>
<protein>
    <submittedName>
        <fullName evidence="3">Cell proliferation regulating inhibitor of protein phosphatase 2A</fullName>
    </submittedName>
</protein>
<keyword evidence="1" id="KW-0175">Coiled coil</keyword>
<dbReference type="InterPro" id="IPR048701">
    <property type="entry name" value="CIP2A_N"/>
</dbReference>
<feature type="domain" description="CIP2A N-terminal" evidence="2">
    <location>
        <begin position="430"/>
        <end position="496"/>
    </location>
</feature>
<name>A0A8C1ZVE1_CYPCA</name>
<dbReference type="PANTHER" id="PTHR23161:SF2">
    <property type="entry name" value="PROTEIN CIP2A"/>
    <property type="match status" value="1"/>
</dbReference>